<organism evidence="2 3">
    <name type="scientific">Arsenicicoccus piscis</name>
    <dbReference type="NCBI Taxonomy" id="673954"/>
    <lineage>
        <taxon>Bacteria</taxon>
        <taxon>Bacillati</taxon>
        <taxon>Actinomycetota</taxon>
        <taxon>Actinomycetes</taxon>
        <taxon>Micrococcales</taxon>
        <taxon>Intrasporangiaceae</taxon>
        <taxon>Arsenicicoccus</taxon>
    </lineage>
</organism>
<protein>
    <submittedName>
        <fullName evidence="2">SGNH hydrolase</fullName>
    </submittedName>
</protein>
<dbReference type="InterPro" id="IPR036514">
    <property type="entry name" value="SGNH_hydro_sf"/>
</dbReference>
<accession>A0ABQ6HQU2</accession>
<dbReference type="PANTHER" id="PTHR43784:SF2">
    <property type="entry name" value="GDSL-LIKE LIPASE_ACYLHYDROLASE, PUTATIVE (AFU_ORTHOLOGUE AFUA_2G00820)-RELATED"/>
    <property type="match status" value="1"/>
</dbReference>
<evidence type="ECO:0000259" key="1">
    <source>
        <dbReference type="Pfam" id="PF13472"/>
    </source>
</evidence>
<dbReference type="Pfam" id="PF13472">
    <property type="entry name" value="Lipase_GDSL_2"/>
    <property type="match status" value="1"/>
</dbReference>
<feature type="domain" description="SGNH hydrolase-type esterase" evidence="1">
    <location>
        <begin position="14"/>
        <end position="192"/>
    </location>
</feature>
<dbReference type="PANTHER" id="PTHR43784">
    <property type="entry name" value="GDSL-LIKE LIPASE/ACYLHYDROLASE, PUTATIVE (AFU_ORTHOLOGUE AFUA_2G00820)-RELATED"/>
    <property type="match status" value="1"/>
</dbReference>
<dbReference type="Gene3D" id="3.40.50.1110">
    <property type="entry name" value="SGNH hydrolase"/>
    <property type="match status" value="1"/>
</dbReference>
<dbReference type="InterPro" id="IPR013830">
    <property type="entry name" value="SGNH_hydro"/>
</dbReference>
<keyword evidence="3" id="KW-1185">Reference proteome</keyword>
<reference evidence="3" key="1">
    <citation type="journal article" date="2019" name="Int. J. Syst. Evol. Microbiol.">
        <title>The Global Catalogue of Microorganisms (GCM) 10K type strain sequencing project: providing services to taxonomists for standard genome sequencing and annotation.</title>
        <authorList>
            <consortium name="The Broad Institute Genomics Platform"/>
            <consortium name="The Broad Institute Genome Sequencing Center for Infectious Disease"/>
            <person name="Wu L."/>
            <person name="Ma J."/>
        </authorList>
    </citation>
    <scope>NUCLEOTIDE SEQUENCE [LARGE SCALE GENOMIC DNA]</scope>
    <source>
        <strain evidence="3">NBRC 105830</strain>
    </source>
</reference>
<evidence type="ECO:0000313" key="3">
    <source>
        <dbReference type="Proteomes" id="UP001157109"/>
    </source>
</evidence>
<gene>
    <name evidence="2" type="ORF">GCM10025862_27570</name>
</gene>
<dbReference type="CDD" id="cd01832">
    <property type="entry name" value="SGNH_hydrolase_like_1"/>
    <property type="match status" value="1"/>
</dbReference>
<dbReference type="SUPFAM" id="SSF52266">
    <property type="entry name" value="SGNH hydrolase"/>
    <property type="match status" value="1"/>
</dbReference>
<dbReference type="GO" id="GO:0016787">
    <property type="term" value="F:hydrolase activity"/>
    <property type="evidence" value="ECO:0007669"/>
    <property type="project" value="UniProtKB-KW"/>
</dbReference>
<keyword evidence="2" id="KW-0378">Hydrolase</keyword>
<comment type="caution">
    <text evidence="2">The sequence shown here is derived from an EMBL/GenBank/DDBJ whole genome shotgun (WGS) entry which is preliminary data.</text>
</comment>
<evidence type="ECO:0000313" key="2">
    <source>
        <dbReference type="EMBL" id="GMA20736.1"/>
    </source>
</evidence>
<dbReference type="InterPro" id="IPR053140">
    <property type="entry name" value="GDSL_Rv0518-like"/>
</dbReference>
<proteinExistence type="predicted"/>
<dbReference type="Proteomes" id="UP001157109">
    <property type="component" value="Unassembled WGS sequence"/>
</dbReference>
<dbReference type="EMBL" id="BSUJ01000001">
    <property type="protein sequence ID" value="GMA20736.1"/>
    <property type="molecule type" value="Genomic_DNA"/>
</dbReference>
<dbReference type="RefSeq" id="WP_241444000.1">
    <property type="nucleotide sequence ID" value="NZ_BSUJ01000001.1"/>
</dbReference>
<name>A0ABQ6HQU2_9MICO</name>
<sequence>MIASTPRPWSRYVAIGDSFTEGMCDDDPDHEGRYLGWADRLAHRLAVVAAKDERTFSYANLAVRGRLLADIVDRQLPDALALQPDFVSIVAGGNDSLRPKADVDALAARLDEAVASIRATGADVLMATPTDPRGAPLVGLTAGRAAMYIANLYTIAARHDAYILNQWGLDSLKDWRMWAPDRIHMTPEGHARVAAEAFHSLGFAEGDADWRVPLPPMESLPRREAVRANAQWARTYVGPWVHRRLTGRSSGDNITAKRPTLEVVDPHQELPAPRF</sequence>